<evidence type="ECO:0000313" key="2">
    <source>
        <dbReference type="Proteomes" id="UP000285324"/>
    </source>
</evidence>
<organism evidence="1 2">
    <name type="scientific">Alcaligenes xylosoxydans xylosoxydans</name>
    <name type="common">Achromobacter xylosoxidans</name>
    <dbReference type="NCBI Taxonomy" id="85698"/>
    <lineage>
        <taxon>Bacteria</taxon>
        <taxon>Pseudomonadati</taxon>
        <taxon>Pseudomonadota</taxon>
        <taxon>Betaproteobacteria</taxon>
        <taxon>Burkholderiales</taxon>
        <taxon>Alcaligenaceae</taxon>
        <taxon>Achromobacter</taxon>
    </lineage>
</organism>
<protein>
    <submittedName>
        <fullName evidence="1">OsmC family peroxiredoxin</fullName>
    </submittedName>
</protein>
<dbReference type="Gene3D" id="3.30.300.20">
    <property type="match status" value="1"/>
</dbReference>
<dbReference type="InterPro" id="IPR015946">
    <property type="entry name" value="KH_dom-like_a/b"/>
</dbReference>
<dbReference type="AlphaFoldDB" id="A0A424W477"/>
<sequence length="129" mass="13465">MVKAKRLGEPYGVEVTNGRNVLLSDTQKDGKGGTTGMRPHELLESALAACVCMSIGMAADRAGVALPEATVQVAIDRQDDETGFEVSLRFAAALTAAQQDLVRGAVQASPVVRTLGKTVRVRSAAILTA</sequence>
<dbReference type="Pfam" id="PF02566">
    <property type="entry name" value="OsmC"/>
    <property type="match status" value="1"/>
</dbReference>
<dbReference type="RefSeq" id="WP_118934885.1">
    <property type="nucleotide sequence ID" value="NZ_CP061008.1"/>
</dbReference>
<name>A0A424W477_ALCXX</name>
<dbReference type="OrthoDB" id="9789573at2"/>
<dbReference type="Proteomes" id="UP000285324">
    <property type="component" value="Unassembled WGS sequence"/>
</dbReference>
<accession>A0A424W477</accession>
<dbReference type="InterPro" id="IPR003718">
    <property type="entry name" value="OsmC/Ohr_fam"/>
</dbReference>
<evidence type="ECO:0000313" key="1">
    <source>
        <dbReference type="EMBL" id="RPJ88014.1"/>
    </source>
</evidence>
<dbReference type="EMBL" id="QVXO01000085">
    <property type="protein sequence ID" value="RPJ88014.1"/>
    <property type="molecule type" value="Genomic_DNA"/>
</dbReference>
<dbReference type="SUPFAM" id="SSF82784">
    <property type="entry name" value="OsmC-like"/>
    <property type="match status" value="1"/>
</dbReference>
<proteinExistence type="predicted"/>
<dbReference type="InterPro" id="IPR036102">
    <property type="entry name" value="OsmC/Ohrsf"/>
</dbReference>
<comment type="caution">
    <text evidence="1">The sequence shown here is derived from an EMBL/GenBank/DDBJ whole genome shotgun (WGS) entry which is preliminary data.</text>
</comment>
<gene>
    <name evidence="1" type="ORF">DY367_29945</name>
</gene>
<reference evidence="1 2" key="1">
    <citation type="submission" date="2018-08" db="EMBL/GenBank/DDBJ databases">
        <title>Achromobacter xylosoxidans Genome sequencing and assembly.</title>
        <authorList>
            <person name="Wang R."/>
            <person name="Rensing C."/>
            <person name="Li Y."/>
        </authorList>
    </citation>
    <scope>NUCLEOTIDE SEQUENCE [LARGE SCALE GENOMIC DNA]</scope>
    <source>
        <strain evidence="1 2">GD003A</strain>
    </source>
</reference>